<dbReference type="AlphaFoldDB" id="A0A4Q7ZRS3"/>
<dbReference type="UniPathway" id="UPA00335"/>
<evidence type="ECO:0000259" key="10">
    <source>
        <dbReference type="PROSITE" id="PS51160"/>
    </source>
</evidence>
<name>A0A4Q7ZRS3_9ACTN</name>
<evidence type="ECO:0000256" key="8">
    <source>
        <dbReference type="PIRNR" id="PIRNR006256"/>
    </source>
</evidence>
<dbReference type="Proteomes" id="UP000292564">
    <property type="component" value="Unassembled WGS sequence"/>
</dbReference>
<dbReference type="PROSITE" id="PS00150">
    <property type="entry name" value="ACYLPHOSPHATASE_1"/>
    <property type="match status" value="1"/>
</dbReference>
<comment type="caution">
    <text evidence="12">The sequence shown here is derived from an EMBL/GenBank/DDBJ whole genome shotgun (WGS) entry which is preliminary data.</text>
</comment>
<evidence type="ECO:0000256" key="7">
    <source>
        <dbReference type="ARBA" id="ARBA00048220"/>
    </source>
</evidence>
<feature type="active site" evidence="9">
    <location>
        <position position="28"/>
    </location>
</feature>
<reference evidence="12 13" key="1">
    <citation type="submission" date="2019-02" db="EMBL/GenBank/DDBJ databases">
        <title>Sequencing the genomes of 1000 actinobacteria strains.</title>
        <authorList>
            <person name="Klenk H.-P."/>
        </authorList>
    </citation>
    <scope>NUCLEOTIDE SEQUENCE [LARGE SCALE GENOMIC DNA]</scope>
    <source>
        <strain evidence="12 13">DSM 45162</strain>
    </source>
</reference>
<dbReference type="Pfam" id="PF00708">
    <property type="entry name" value="Acylphosphatase"/>
    <property type="match status" value="1"/>
</dbReference>
<keyword evidence="6" id="KW-0862">Zinc</keyword>
<evidence type="ECO:0000313" key="13">
    <source>
        <dbReference type="Proteomes" id="UP000292564"/>
    </source>
</evidence>
<evidence type="ECO:0000256" key="9">
    <source>
        <dbReference type="PROSITE-ProRule" id="PRU00520"/>
    </source>
</evidence>
<dbReference type="PIRSF" id="PIRSF006256">
    <property type="entry name" value="CMPcnvr_hdrg_mat"/>
    <property type="match status" value="1"/>
</dbReference>
<dbReference type="Pfam" id="PF17788">
    <property type="entry name" value="HypF_C"/>
    <property type="match status" value="1"/>
</dbReference>
<dbReference type="Gene3D" id="3.30.420.40">
    <property type="match status" value="1"/>
</dbReference>
<dbReference type="PANTHER" id="PTHR42959:SF1">
    <property type="entry name" value="CARBAMOYLTRANSFERASE HYPF"/>
    <property type="match status" value="1"/>
</dbReference>
<dbReference type="GO" id="GO:0016874">
    <property type="term" value="F:ligase activity"/>
    <property type="evidence" value="ECO:0007669"/>
    <property type="project" value="UniProtKB-UniRule"/>
</dbReference>
<accession>A0A4Q7ZRS3</accession>
<dbReference type="Gene3D" id="3.30.420.360">
    <property type="match status" value="1"/>
</dbReference>
<evidence type="ECO:0000256" key="1">
    <source>
        <dbReference type="ARBA" id="ARBA00004711"/>
    </source>
</evidence>
<dbReference type="Gene3D" id="3.90.870.50">
    <property type="match status" value="1"/>
</dbReference>
<protein>
    <recommendedName>
        <fullName evidence="8">Carbamoyltransferase</fullName>
        <ecNumber evidence="8">6.2.-.-</ecNumber>
    </recommendedName>
</protein>
<dbReference type="InterPro" id="IPR036046">
    <property type="entry name" value="Acylphosphatase-like_dom_sf"/>
</dbReference>
<evidence type="ECO:0000256" key="4">
    <source>
        <dbReference type="ARBA" id="ARBA00022723"/>
    </source>
</evidence>
<gene>
    <name evidence="12" type="ORF">EV385_5473</name>
</gene>
<dbReference type="PANTHER" id="PTHR42959">
    <property type="entry name" value="CARBAMOYLTRANSFERASE"/>
    <property type="match status" value="1"/>
</dbReference>
<dbReference type="GO" id="GO:0003725">
    <property type="term" value="F:double-stranded RNA binding"/>
    <property type="evidence" value="ECO:0007669"/>
    <property type="project" value="InterPro"/>
</dbReference>
<dbReference type="GO" id="GO:0051604">
    <property type="term" value="P:protein maturation"/>
    <property type="evidence" value="ECO:0007669"/>
    <property type="project" value="TreeGrafter"/>
</dbReference>
<dbReference type="InterPro" id="IPR051060">
    <property type="entry name" value="Carbamoyltrans_HypF-like"/>
</dbReference>
<keyword evidence="9" id="KW-0378">Hydrolase</keyword>
<evidence type="ECO:0000256" key="6">
    <source>
        <dbReference type="ARBA" id="ARBA00022833"/>
    </source>
</evidence>
<dbReference type="Pfam" id="PF01300">
    <property type="entry name" value="Sua5_yciO_yrdC"/>
    <property type="match status" value="1"/>
</dbReference>
<dbReference type="EMBL" id="SHKY01000001">
    <property type="protein sequence ID" value="RZU53544.1"/>
    <property type="molecule type" value="Genomic_DNA"/>
</dbReference>
<dbReference type="OrthoDB" id="9808093at2"/>
<dbReference type="EC" id="6.2.-.-" evidence="8"/>
<evidence type="ECO:0000256" key="2">
    <source>
        <dbReference type="ARBA" id="ARBA00008097"/>
    </source>
</evidence>
<dbReference type="Gene3D" id="3.30.110.120">
    <property type="match status" value="1"/>
</dbReference>
<evidence type="ECO:0000259" key="11">
    <source>
        <dbReference type="PROSITE" id="PS51163"/>
    </source>
</evidence>
<sequence>MAVTPREAPAREVWSIRVRGTVQGVGFRPFVHRLASGLGLDGTVRNVDGDVVVEVAGPADTLAALVRALREQPPQHAVVAHVTVTRGGDAGALGAGFTVALSTSAATTRPGFAGLPVDLATCDDCIRELFDPADRRYRYPFVNCTACGPRATIVDALPYDRARTAMAGFALCAACAAEYADPTDRRFHAEPVACPACGPRLSWRPAGEASDPGATSEEALAAAVATIAAGGTVAVKGLGGYQLVCDATDTAAVHRLRTRKRRLRKPFAVMVVDTAAAGVLARISPAELRLLTGPARPIVLLATHPGAPTALASGVHPGTDRVGLFLPGTPLHHLLLRALARPLVVTSGNLSDEPIAIDDTDATARLAPVADGFLLHDRPIRARYDDSVVRVIGGRRFTVRRARGYAPDPLPLPVATDRSILAVGAQLKHTFTLARADRALVGPHGGSLDDADALAAFHATLGQLTRLHRFTPDVLAHDLHPGYLSTRYAAGQPPGLRRVPVQHHHAHVVSCAAENGVRGPFLGVAYDGLGLGADGTLWGGELLLASYTGFRRLGRFGTAPLPGGEAAVRRPARMALGYLLGGEFAVPAGPAAGFLGRMPSAERDTIARMVARGVNSPHTSSAGRLFDAMSSLLGICDDADYEGEAAVLLEAAAAASGGTEPLPWRLTEVDGLWVYDWSGTLTAALERARAGTPPSELAAGFHATIVAVTVALCVRAAEQTGVTAVCLSGGCMQNRILASRLLTELGTAGLTGHLNHDVPANDGGISYGQAVVAAATCDEGG</sequence>
<keyword evidence="5" id="KW-0863">Zinc-finger</keyword>
<dbReference type="InterPro" id="IPR055128">
    <property type="entry name" value="HypF_C_2"/>
</dbReference>
<dbReference type="InterPro" id="IPR017945">
    <property type="entry name" value="DHBP_synth_RibB-like_a/b_dom"/>
</dbReference>
<dbReference type="NCBIfam" id="TIGR00143">
    <property type="entry name" value="hypF"/>
    <property type="match status" value="1"/>
</dbReference>
<dbReference type="GO" id="GO:0008270">
    <property type="term" value="F:zinc ion binding"/>
    <property type="evidence" value="ECO:0007669"/>
    <property type="project" value="UniProtKB-KW"/>
</dbReference>
<dbReference type="InterPro" id="IPR017968">
    <property type="entry name" value="Acylphosphatase_CS"/>
</dbReference>
<dbReference type="GO" id="GO:0016743">
    <property type="term" value="F:carboxyl- or carbamoyltransferase activity"/>
    <property type="evidence" value="ECO:0007669"/>
    <property type="project" value="UniProtKB-UniRule"/>
</dbReference>
<comment type="pathway">
    <text evidence="1">Protein modification; [NiFe] hydrogenase maturation.</text>
</comment>
<feature type="domain" description="YrdC-like" evidence="11">
    <location>
        <begin position="217"/>
        <end position="404"/>
    </location>
</feature>
<dbReference type="InterPro" id="IPR011125">
    <property type="entry name" value="Znf_HypF"/>
</dbReference>
<keyword evidence="3" id="KW-0436">Ligase</keyword>
<keyword evidence="13" id="KW-1185">Reference proteome</keyword>
<organism evidence="12 13">
    <name type="scientific">Krasilnikovia cinnamomea</name>
    <dbReference type="NCBI Taxonomy" id="349313"/>
    <lineage>
        <taxon>Bacteria</taxon>
        <taxon>Bacillati</taxon>
        <taxon>Actinomycetota</taxon>
        <taxon>Actinomycetes</taxon>
        <taxon>Micromonosporales</taxon>
        <taxon>Micromonosporaceae</taxon>
        <taxon>Krasilnikovia</taxon>
    </lineage>
</organism>
<keyword evidence="4" id="KW-0479">Metal-binding</keyword>
<comment type="similarity">
    <text evidence="2 8">Belongs to the carbamoyltransferase HypF family.</text>
</comment>
<evidence type="ECO:0000256" key="5">
    <source>
        <dbReference type="ARBA" id="ARBA00022771"/>
    </source>
</evidence>
<proteinExistence type="inferred from homology"/>
<dbReference type="SUPFAM" id="SSF54975">
    <property type="entry name" value="Acylphosphatase/BLUF domain-like"/>
    <property type="match status" value="1"/>
</dbReference>
<dbReference type="PROSITE" id="PS51160">
    <property type="entry name" value="ACYLPHOSPHATASE_3"/>
    <property type="match status" value="1"/>
</dbReference>
<dbReference type="Pfam" id="PF07503">
    <property type="entry name" value="zf-HYPF"/>
    <property type="match status" value="2"/>
</dbReference>
<dbReference type="InterPro" id="IPR004421">
    <property type="entry name" value="Carbamoyltransferase_HypF"/>
</dbReference>
<feature type="domain" description="Acylphosphatase-like" evidence="10">
    <location>
        <begin position="13"/>
        <end position="101"/>
    </location>
</feature>
<evidence type="ECO:0000313" key="12">
    <source>
        <dbReference type="EMBL" id="RZU53544.1"/>
    </source>
</evidence>
<dbReference type="GO" id="GO:0003998">
    <property type="term" value="F:acylphosphatase activity"/>
    <property type="evidence" value="ECO:0007669"/>
    <property type="project" value="UniProtKB-EC"/>
</dbReference>
<dbReference type="InterPro" id="IPR006070">
    <property type="entry name" value="Sua5-like_dom"/>
</dbReference>
<feature type="active site" evidence="9">
    <location>
        <position position="46"/>
    </location>
</feature>
<comment type="catalytic activity">
    <reaction evidence="7">
        <text>C-terminal L-cysteinyl-[HypE protein] + carbamoyl phosphate + ATP + H2O = C-terminal S-carboxamide-L-cysteinyl-[HypE protein] + AMP + phosphate + diphosphate + H(+)</text>
        <dbReference type="Rhea" id="RHEA:55636"/>
        <dbReference type="Rhea" id="RHEA-COMP:14247"/>
        <dbReference type="Rhea" id="RHEA-COMP:14392"/>
        <dbReference type="ChEBI" id="CHEBI:15377"/>
        <dbReference type="ChEBI" id="CHEBI:15378"/>
        <dbReference type="ChEBI" id="CHEBI:30616"/>
        <dbReference type="ChEBI" id="CHEBI:33019"/>
        <dbReference type="ChEBI" id="CHEBI:43474"/>
        <dbReference type="ChEBI" id="CHEBI:58228"/>
        <dbReference type="ChEBI" id="CHEBI:76913"/>
        <dbReference type="ChEBI" id="CHEBI:139126"/>
        <dbReference type="ChEBI" id="CHEBI:456215"/>
    </reaction>
</comment>
<dbReference type="SUPFAM" id="SSF55821">
    <property type="entry name" value="YrdC/RibB"/>
    <property type="match status" value="1"/>
</dbReference>
<dbReference type="PROSITE" id="PS51163">
    <property type="entry name" value="YRDC"/>
    <property type="match status" value="1"/>
</dbReference>
<evidence type="ECO:0000256" key="3">
    <source>
        <dbReference type="ARBA" id="ARBA00022598"/>
    </source>
</evidence>
<dbReference type="Pfam" id="PF22521">
    <property type="entry name" value="HypF_C_2"/>
    <property type="match status" value="1"/>
</dbReference>
<dbReference type="InterPro" id="IPR001792">
    <property type="entry name" value="Acylphosphatase-like_dom"/>
</dbReference>
<dbReference type="InterPro" id="IPR041440">
    <property type="entry name" value="HypF_C"/>
</dbReference>
<comment type="catalytic activity">
    <reaction evidence="9">
        <text>an acyl phosphate + H2O = a carboxylate + phosphate + H(+)</text>
        <dbReference type="Rhea" id="RHEA:14965"/>
        <dbReference type="ChEBI" id="CHEBI:15377"/>
        <dbReference type="ChEBI" id="CHEBI:15378"/>
        <dbReference type="ChEBI" id="CHEBI:29067"/>
        <dbReference type="ChEBI" id="CHEBI:43474"/>
        <dbReference type="ChEBI" id="CHEBI:59918"/>
        <dbReference type="EC" id="3.6.1.7"/>
    </reaction>
</comment>